<dbReference type="AlphaFoldDB" id="A0A5E5R596"/>
<protein>
    <submittedName>
        <fullName evidence="2">Uncharacterized protein</fullName>
    </submittedName>
</protein>
<accession>A0A5E5R596</accession>
<feature type="region of interest" description="Disordered" evidence="1">
    <location>
        <begin position="12"/>
        <end position="43"/>
    </location>
</feature>
<dbReference type="EMBL" id="LR700248">
    <property type="protein sequence ID" value="VVH83465.1"/>
    <property type="molecule type" value="Genomic_DNA"/>
</dbReference>
<organism evidence="2">
    <name type="scientific">Pseudomonas aeruginosa</name>
    <dbReference type="NCBI Taxonomy" id="287"/>
    <lineage>
        <taxon>Bacteria</taxon>
        <taxon>Pseudomonadati</taxon>
        <taxon>Pseudomonadota</taxon>
        <taxon>Gammaproteobacteria</taxon>
        <taxon>Pseudomonadales</taxon>
        <taxon>Pseudomonadaceae</taxon>
        <taxon>Pseudomonas</taxon>
    </lineage>
</organism>
<gene>
    <name evidence="2" type="ORF">TUEID40_04660</name>
</gene>
<sequence>MYPLQLRPVPVLPRQPVRRAGQRQGRQSFAQARRKGRLLRERRPDPEQCVDALALGEAVPVKAEQAVQCAFGDAAQQAHLPALDRRGDREAGQRVAEVMLAVAIGSLTVFPGLAPVHAGQCQEAAAGRQAVIQQRSQRCRQFAAHLQGMLVGTVMGEQRRRLQGSAGKQQVGFGGMQVAARRIDPQRPASAAGLLPGRQRQSVVEHLREAAAIEPRGRGRRPGKHPVVGWRLLQRPMQQFDLPAAPVLAERRRLGRPVQSAGTGCVALRAMHAEAMVGEHLAAAVAHVHRSAQRAASTR</sequence>
<name>A0A5E5R596_PSEAI</name>
<reference evidence="2" key="1">
    <citation type="submission" date="2019-09" db="EMBL/GenBank/DDBJ databases">
        <authorList>
            <person name="Gross C."/>
            <person name="Bohn E."/>
        </authorList>
    </citation>
    <scope>NUCLEOTIDE SEQUENCE</scope>
    <source>
        <strain evidence="2">ID40</strain>
    </source>
</reference>
<evidence type="ECO:0000256" key="1">
    <source>
        <dbReference type="SAM" id="MobiDB-lite"/>
    </source>
</evidence>
<proteinExistence type="predicted"/>
<evidence type="ECO:0000313" key="2">
    <source>
        <dbReference type="EMBL" id="VVH83465.1"/>
    </source>
</evidence>